<dbReference type="RefSeq" id="XP_641191.1">
    <property type="nucleotide sequence ID" value="XM_636099.1"/>
</dbReference>
<dbReference type="FunFam" id="3.40.50.720:FF:000009">
    <property type="entry name" value="Fatty oxidation complex, alpha subunit"/>
    <property type="match status" value="1"/>
</dbReference>
<dbReference type="eggNOG" id="KOG2304">
    <property type="taxonomic scope" value="Eukaryota"/>
</dbReference>
<keyword evidence="5" id="KW-0520">NAD</keyword>
<evidence type="ECO:0000256" key="2">
    <source>
        <dbReference type="ARBA" id="ARBA00009463"/>
    </source>
</evidence>
<dbReference type="PhylomeDB" id="Q54VB8"/>
<reference evidence="8 9" key="1">
    <citation type="journal article" date="2005" name="Nature">
        <title>The genome of the social amoeba Dictyostelium discoideum.</title>
        <authorList>
            <consortium name="The Dictyostelium discoideum Sequencing Consortium"/>
            <person name="Eichinger L."/>
            <person name="Pachebat J.A."/>
            <person name="Glockner G."/>
            <person name="Rajandream M.A."/>
            <person name="Sucgang R."/>
            <person name="Berriman M."/>
            <person name="Song J."/>
            <person name="Olsen R."/>
            <person name="Szafranski K."/>
            <person name="Xu Q."/>
            <person name="Tunggal B."/>
            <person name="Kummerfeld S."/>
            <person name="Madera M."/>
            <person name="Konfortov B.A."/>
            <person name="Rivero F."/>
            <person name="Bankier A.T."/>
            <person name="Lehmann R."/>
            <person name="Hamlin N."/>
            <person name="Davies R."/>
            <person name="Gaudet P."/>
            <person name="Fey P."/>
            <person name="Pilcher K."/>
            <person name="Chen G."/>
            <person name="Saunders D."/>
            <person name="Sodergren E."/>
            <person name="Davis P."/>
            <person name="Kerhornou A."/>
            <person name="Nie X."/>
            <person name="Hall N."/>
            <person name="Anjard C."/>
            <person name="Hemphill L."/>
            <person name="Bason N."/>
            <person name="Farbrother P."/>
            <person name="Desany B."/>
            <person name="Just E."/>
            <person name="Morio T."/>
            <person name="Rost R."/>
            <person name="Churcher C."/>
            <person name="Cooper J."/>
            <person name="Haydock S."/>
            <person name="van Driessche N."/>
            <person name="Cronin A."/>
            <person name="Goodhead I."/>
            <person name="Muzny D."/>
            <person name="Mourier T."/>
            <person name="Pain A."/>
            <person name="Lu M."/>
            <person name="Harper D."/>
            <person name="Lindsay R."/>
            <person name="Hauser H."/>
            <person name="James K."/>
            <person name="Quiles M."/>
            <person name="Madan Babu M."/>
            <person name="Saito T."/>
            <person name="Buchrieser C."/>
            <person name="Wardroper A."/>
            <person name="Felder M."/>
            <person name="Thangavelu M."/>
            <person name="Johnson D."/>
            <person name="Knights A."/>
            <person name="Loulseged H."/>
            <person name="Mungall K."/>
            <person name="Oliver K."/>
            <person name="Price C."/>
            <person name="Quail M.A."/>
            <person name="Urushihara H."/>
            <person name="Hernandez J."/>
            <person name="Rabbinowitsch E."/>
            <person name="Steffen D."/>
            <person name="Sanders M."/>
            <person name="Ma J."/>
            <person name="Kohara Y."/>
            <person name="Sharp S."/>
            <person name="Simmonds M."/>
            <person name="Spiegler S."/>
            <person name="Tivey A."/>
            <person name="Sugano S."/>
            <person name="White B."/>
            <person name="Walker D."/>
            <person name="Woodward J."/>
            <person name="Winckler T."/>
            <person name="Tanaka Y."/>
            <person name="Shaulsky G."/>
            <person name="Schleicher M."/>
            <person name="Weinstock G."/>
            <person name="Rosenthal A."/>
            <person name="Cox E.C."/>
            <person name="Chisholm R.L."/>
            <person name="Gibbs R."/>
            <person name="Loomis W.F."/>
            <person name="Platzer M."/>
            <person name="Kay R.R."/>
            <person name="Williams J."/>
            <person name="Dear P.H."/>
            <person name="Noegel A.A."/>
            <person name="Barrell B."/>
            <person name="Kuspa A."/>
        </authorList>
    </citation>
    <scope>NUCLEOTIDE SEQUENCE [LARGE SCALE GENOMIC DNA]</scope>
    <source>
        <strain evidence="8 9">AX4</strain>
    </source>
</reference>
<feature type="site" description="Important for catalytic activity" evidence="4">
    <location>
        <position position="158"/>
    </location>
</feature>
<dbReference type="PaxDb" id="44689-DDB0205217"/>
<dbReference type="FunCoup" id="Q54VB8">
    <property type="interactions" value="263"/>
</dbReference>
<dbReference type="InterPro" id="IPR022694">
    <property type="entry name" value="3-OHacyl-CoA_DH"/>
</dbReference>
<gene>
    <name evidence="8" type="ORF">DDB_G0280465</name>
</gene>
<comment type="pathway">
    <text evidence="1">Lipid metabolism; fatty acid beta-oxidation.</text>
</comment>
<evidence type="ECO:0000313" key="9">
    <source>
        <dbReference type="Proteomes" id="UP000002195"/>
    </source>
</evidence>
<dbReference type="InParanoid" id="Q54VB8"/>
<dbReference type="VEuPathDB" id="AmoebaDB:DDB_G0280465"/>
<evidence type="ECO:0000259" key="6">
    <source>
        <dbReference type="Pfam" id="PF00725"/>
    </source>
</evidence>
<evidence type="ECO:0000256" key="1">
    <source>
        <dbReference type="ARBA" id="ARBA00005005"/>
    </source>
</evidence>
<dbReference type="GeneID" id="8622572"/>
<dbReference type="InterPro" id="IPR036291">
    <property type="entry name" value="NAD(P)-bd_dom_sf"/>
</dbReference>
<organism evidence="8 9">
    <name type="scientific">Dictyostelium discoideum</name>
    <name type="common">Social amoeba</name>
    <dbReference type="NCBI Taxonomy" id="44689"/>
    <lineage>
        <taxon>Eukaryota</taxon>
        <taxon>Amoebozoa</taxon>
        <taxon>Evosea</taxon>
        <taxon>Eumycetozoa</taxon>
        <taxon>Dictyostelia</taxon>
        <taxon>Dictyosteliales</taxon>
        <taxon>Dictyosteliaceae</taxon>
        <taxon>Dictyostelium</taxon>
    </lineage>
</organism>
<feature type="binding site" evidence="5">
    <location>
        <position position="51"/>
    </location>
    <ligand>
        <name>NAD(+)</name>
        <dbReference type="ChEBI" id="CHEBI:57540"/>
    </ligand>
</feature>
<dbReference type="InterPro" id="IPR006108">
    <property type="entry name" value="3HC_DH_C"/>
</dbReference>
<sequence length="299" mass="33025">MFLRKSIQTLSQRYYSTSNIKSVGVIGGGQMGSGIAQVLAQVAKRNVILVDLNKAVVEKSLININGFLQKSVAKGVITEEDRQSTLKRISFSDDLNSLKNVDFVIEAIVENTEIKCNLFKDLSKICKPEAILASNTSSISITQIASNTNNPQNVIGMHFMNPVPIMKLVEVIPSLQTNDETLKTTMELAAEMNKTTTLSKDMPGFIANRLLMPYINEAVQALHEGLGTREDIDTTMKLGCNMPMGPLTLADFIGLDTCYSIMNILHTQLGDKYKPSPLLKRYVEAGRLGKKVKHGFYTY</sequence>
<dbReference type="KEGG" id="ddi:DDB_G0280465"/>
<name>Q54VB8_DICDI</name>
<dbReference type="EMBL" id="AAFI02000036">
    <property type="protein sequence ID" value="EAL67211.1"/>
    <property type="molecule type" value="Genomic_DNA"/>
</dbReference>
<comment type="caution">
    <text evidence="8">The sequence shown here is derived from an EMBL/GenBank/DDBJ whole genome shotgun (WGS) entry which is preliminary data.</text>
</comment>
<dbReference type="Proteomes" id="UP000002195">
    <property type="component" value="Unassembled WGS sequence"/>
</dbReference>
<dbReference type="dictyBase" id="DDB_G0280465"/>
<dbReference type="InterPro" id="IPR013328">
    <property type="entry name" value="6PGD_dom2"/>
</dbReference>
<feature type="binding site" evidence="5">
    <location>
        <position position="110"/>
    </location>
    <ligand>
        <name>NAD(+)</name>
        <dbReference type="ChEBI" id="CHEBI:57540"/>
    </ligand>
</feature>
<feature type="binding site" evidence="5">
    <location>
        <position position="115"/>
    </location>
    <ligand>
        <name>NAD(+)</name>
        <dbReference type="ChEBI" id="CHEBI:57540"/>
    </ligand>
</feature>
<feature type="domain" description="3-hydroxyacyl-CoA dehydrogenase NAD binding" evidence="7">
    <location>
        <begin position="23"/>
        <end position="201"/>
    </location>
</feature>
<evidence type="ECO:0008006" key="10">
    <source>
        <dbReference type="Google" id="ProtNLM"/>
    </source>
</evidence>
<comment type="similarity">
    <text evidence="2">Belongs to the 3-hydroxyacyl-CoA dehydrogenase family.</text>
</comment>
<dbReference type="GO" id="GO:0016491">
    <property type="term" value="F:oxidoreductase activity"/>
    <property type="evidence" value="ECO:0000318"/>
    <property type="project" value="GO_Central"/>
</dbReference>
<dbReference type="HOGENOM" id="CLU_009834_2_0_1"/>
<dbReference type="Pfam" id="PF02737">
    <property type="entry name" value="3HCDH_N"/>
    <property type="match status" value="1"/>
</dbReference>
<evidence type="ECO:0000256" key="4">
    <source>
        <dbReference type="PIRSR" id="PIRSR000105-1"/>
    </source>
</evidence>
<dbReference type="STRING" id="44689.Q54VB8"/>
<dbReference type="PANTHER" id="PTHR48075">
    <property type="entry name" value="3-HYDROXYACYL-COA DEHYDROGENASE FAMILY PROTEIN"/>
    <property type="match status" value="1"/>
</dbReference>
<evidence type="ECO:0000256" key="5">
    <source>
        <dbReference type="PIRSR" id="PIRSR000105-2"/>
    </source>
</evidence>
<evidence type="ECO:0000259" key="7">
    <source>
        <dbReference type="Pfam" id="PF02737"/>
    </source>
</evidence>
<evidence type="ECO:0000256" key="3">
    <source>
        <dbReference type="ARBA" id="ARBA00023002"/>
    </source>
</evidence>
<dbReference type="PANTHER" id="PTHR48075:SF5">
    <property type="entry name" value="3-HYDROXYBUTYRYL-COA DEHYDROGENASE"/>
    <property type="match status" value="1"/>
</dbReference>
<dbReference type="Gene3D" id="1.10.1040.10">
    <property type="entry name" value="N-(1-d-carboxylethyl)-l-norvaline Dehydrogenase, domain 2"/>
    <property type="match status" value="1"/>
</dbReference>
<dbReference type="SUPFAM" id="SSF48179">
    <property type="entry name" value="6-phosphogluconate dehydrogenase C-terminal domain-like"/>
    <property type="match status" value="1"/>
</dbReference>
<feature type="binding site" evidence="5">
    <location>
        <position position="291"/>
    </location>
    <ligand>
        <name>NAD(+)</name>
        <dbReference type="ChEBI" id="CHEBI:57540"/>
    </ligand>
</feature>
<keyword evidence="9" id="KW-1185">Reference proteome</keyword>
<dbReference type="SUPFAM" id="SSF51735">
    <property type="entry name" value="NAD(P)-binding Rossmann-fold domains"/>
    <property type="match status" value="1"/>
</dbReference>
<feature type="binding site" evidence="5">
    <location>
        <position position="161"/>
    </location>
    <ligand>
        <name>NAD(+)</name>
        <dbReference type="ChEBI" id="CHEBI:57540"/>
    </ligand>
</feature>
<feature type="binding site" evidence="5">
    <location>
        <begin position="27"/>
        <end position="32"/>
    </location>
    <ligand>
        <name>NAD(+)</name>
        <dbReference type="ChEBI" id="CHEBI:57540"/>
    </ligand>
</feature>
<dbReference type="InterPro" id="IPR006176">
    <property type="entry name" value="3-OHacyl-CoA_DH_NAD-bd"/>
</dbReference>
<dbReference type="GO" id="GO:0070403">
    <property type="term" value="F:NAD+ binding"/>
    <property type="evidence" value="ECO:0007669"/>
    <property type="project" value="InterPro"/>
</dbReference>
<dbReference type="GO" id="GO:0006631">
    <property type="term" value="P:fatty acid metabolic process"/>
    <property type="evidence" value="ECO:0007669"/>
    <property type="project" value="InterPro"/>
</dbReference>
<protein>
    <recommendedName>
        <fullName evidence="10">3-hydroxybutyryl-CoA dehydrogenase</fullName>
    </recommendedName>
</protein>
<dbReference type="PIRSF" id="PIRSF000105">
    <property type="entry name" value="HCDH"/>
    <property type="match status" value="1"/>
</dbReference>
<dbReference type="Gene3D" id="3.40.50.720">
    <property type="entry name" value="NAD(P)-binding Rossmann-like Domain"/>
    <property type="match status" value="1"/>
</dbReference>
<evidence type="ECO:0000313" key="8">
    <source>
        <dbReference type="EMBL" id="EAL67211.1"/>
    </source>
</evidence>
<accession>Q54VB8</accession>
<feature type="domain" description="3-hydroxyacyl-CoA dehydrogenase C-terminal" evidence="6">
    <location>
        <begin position="204"/>
        <end position="299"/>
    </location>
</feature>
<dbReference type="InterPro" id="IPR008927">
    <property type="entry name" value="6-PGluconate_DH-like_C_sf"/>
</dbReference>
<keyword evidence="3" id="KW-0560">Oxidoreductase</keyword>
<dbReference type="AlphaFoldDB" id="Q54VB8"/>
<proteinExistence type="inferred from homology"/>
<feature type="binding site" evidence="5">
    <location>
        <position position="137"/>
    </location>
    <ligand>
        <name>NAD(+)</name>
        <dbReference type="ChEBI" id="CHEBI:57540"/>
    </ligand>
</feature>
<dbReference type="GO" id="GO:0016616">
    <property type="term" value="F:oxidoreductase activity, acting on the CH-OH group of donors, NAD or NADP as acceptor"/>
    <property type="evidence" value="ECO:0007669"/>
    <property type="project" value="InterPro"/>
</dbReference>
<dbReference type="SMR" id="Q54VB8"/>
<dbReference type="Pfam" id="PF00725">
    <property type="entry name" value="3HCDH"/>
    <property type="match status" value="1"/>
</dbReference>
<dbReference type="OMA" id="MRLGCNQ"/>